<evidence type="ECO:0000313" key="2">
    <source>
        <dbReference type="Proteomes" id="UP000077521"/>
    </source>
</evidence>
<dbReference type="AlphaFoldDB" id="A0A177T3V6"/>
<keyword evidence="2" id="KW-1185">Reference proteome</keyword>
<evidence type="ECO:0000313" key="1">
    <source>
        <dbReference type="EMBL" id="KAE8241512.1"/>
    </source>
</evidence>
<accession>A0A177T3V6</accession>
<protein>
    <submittedName>
        <fullName evidence="1">Uncharacterized protein</fullName>
    </submittedName>
</protein>
<reference evidence="1" key="1">
    <citation type="submission" date="2016-04" db="EMBL/GenBank/DDBJ databases">
        <authorList>
            <person name="Nguyen H.D."/>
            <person name="Samba Siva P."/>
            <person name="Cullis J."/>
            <person name="Levesque C.A."/>
            <person name="Hambleton S."/>
        </authorList>
    </citation>
    <scope>NUCLEOTIDE SEQUENCE</scope>
    <source>
        <strain evidence="1">DAOMC 236416</strain>
    </source>
</reference>
<dbReference type="Pfam" id="PF09481">
    <property type="entry name" value="CRISPR_Cse1"/>
    <property type="match status" value="1"/>
</dbReference>
<gene>
    <name evidence="1" type="ORF">A4X13_0g7384</name>
</gene>
<dbReference type="CDD" id="cd09729">
    <property type="entry name" value="Cse1_I-E"/>
    <property type="match status" value="1"/>
</dbReference>
<sequence>MDLLGSSWLGGRTCSGQLERLSPLQVGDVVWGDLVAPRPDFQGALYQFLIGLLQTAYAPLDVQQWRERYANPPSREALEAAFKPYRQAFILQGDGPAFMQDLGLPDDANQLPVLELLIDAGSSNNLYFNKPSAEHGQCESCFAQALLTLQLNSPNGGRGHRSSLRKDGPLTTLLLPADDGATLWQKLWLNVLPQDALDLPPVTVLSDVLPWLAPTRTSDDKGGQDTPPESVHPLQAYWSMPRRIRLDASTVGHGQCAVCGASDVRLIHHYRTRHGGTNYTGNWMHPLTPYNLDAKGEKAPTPCKGDQAGRGYRDWLGLVLGNDEHQPDAAQVVRHFTEKLSKPTVRLWCFGFDMSNMKARCWYDSVLPIHGISPDLRRAFIKQVKRVLDSADGMARVLHNQVKAAWFRRPGDHRDSGVGRDPIKQSFWQGSEVNFYVLLDELVALDFDSEATLAPIYCRWLLDTRRQVLALFDHWVLSGPLEDQDMQRVVKARADLIKELNGGKALKPLWEIVNRHHKESA</sequence>
<reference evidence="1" key="2">
    <citation type="journal article" date="2019" name="IMA Fungus">
        <title>Genome sequencing and comparison of five Tilletia species to identify candidate genes for the detection of regulated species infecting wheat.</title>
        <authorList>
            <person name="Nguyen H.D.T."/>
            <person name="Sultana T."/>
            <person name="Kesanakurti P."/>
            <person name="Hambleton S."/>
        </authorList>
    </citation>
    <scope>NUCLEOTIDE SEQUENCE</scope>
    <source>
        <strain evidence="1">DAOMC 236416</strain>
    </source>
</reference>
<dbReference type="Proteomes" id="UP000077521">
    <property type="component" value="Unassembled WGS sequence"/>
</dbReference>
<dbReference type="InterPro" id="IPR013381">
    <property type="entry name" value="CRISPR-assoc_prot_Cse1"/>
</dbReference>
<dbReference type="NCBIfam" id="TIGR02547">
    <property type="entry name" value="casA_cse1"/>
    <property type="match status" value="1"/>
</dbReference>
<comment type="caution">
    <text evidence="1">The sequence shown here is derived from an EMBL/GenBank/DDBJ whole genome shotgun (WGS) entry which is preliminary data.</text>
</comment>
<name>A0A177T3V6_9BASI</name>
<organism evidence="1 2">
    <name type="scientific">Tilletia indica</name>
    <dbReference type="NCBI Taxonomy" id="43049"/>
    <lineage>
        <taxon>Eukaryota</taxon>
        <taxon>Fungi</taxon>
        <taxon>Dikarya</taxon>
        <taxon>Basidiomycota</taxon>
        <taxon>Ustilaginomycotina</taxon>
        <taxon>Exobasidiomycetes</taxon>
        <taxon>Tilletiales</taxon>
        <taxon>Tilletiaceae</taxon>
        <taxon>Tilletia</taxon>
    </lineage>
</organism>
<dbReference type="EMBL" id="LWDF02000898">
    <property type="protein sequence ID" value="KAE8241512.1"/>
    <property type="molecule type" value="Genomic_DNA"/>
</dbReference>
<proteinExistence type="predicted"/>